<feature type="region of interest" description="Disordered" evidence="1">
    <location>
        <begin position="113"/>
        <end position="140"/>
    </location>
</feature>
<comment type="caution">
    <text evidence="2">The sequence shown here is derived from an EMBL/GenBank/DDBJ whole genome shotgun (WGS) entry which is preliminary data.</text>
</comment>
<dbReference type="AlphaFoldDB" id="A0A0L7B680"/>
<evidence type="ECO:0000313" key="3">
    <source>
        <dbReference type="Proteomes" id="UP000037193"/>
    </source>
</evidence>
<sequence length="164" mass="18393">MSLTLQEAALVMAKINTHHGNARLDKLSVESFHEELRADVTLAECMEAVKRFYADNDSGRWMGSGDVNAMIRQLRNKAKPSEAEIARECDARGLEGDAAWLYRRQRMLGRQPEEAARITASSRNPLELEPAKPKRRTPVRHFLGAGDLGLGDILPRHAEPHLEN</sequence>
<evidence type="ECO:0000256" key="1">
    <source>
        <dbReference type="SAM" id="MobiDB-lite"/>
    </source>
</evidence>
<dbReference type="EMBL" id="AVQD01000003">
    <property type="protein sequence ID" value="KOA42969.1"/>
    <property type="molecule type" value="Genomic_DNA"/>
</dbReference>
<dbReference type="RefSeq" id="WP_236716370.1">
    <property type="nucleotide sequence ID" value="NZ_AVQD01000003.1"/>
</dbReference>
<organism evidence="2 3">
    <name type="scientific">Bifidobacterium breve MCC 1128</name>
    <dbReference type="NCBI Taxonomy" id="1365965"/>
    <lineage>
        <taxon>Bacteria</taxon>
        <taxon>Bacillati</taxon>
        <taxon>Actinomycetota</taxon>
        <taxon>Actinomycetes</taxon>
        <taxon>Bifidobacteriales</taxon>
        <taxon>Bifidobacteriaceae</taxon>
        <taxon>Bifidobacterium</taxon>
    </lineage>
</organism>
<proteinExistence type="predicted"/>
<dbReference type="PATRIC" id="fig|1365965.3.peg.410"/>
<accession>A0A0L7B680</accession>
<gene>
    <name evidence="2" type="ORF">BBM1128_02040</name>
</gene>
<name>A0A0L7B680_BIFBR</name>
<protein>
    <submittedName>
        <fullName evidence="2">Uncharacterized protein</fullName>
    </submittedName>
</protein>
<dbReference type="Proteomes" id="UP000037193">
    <property type="component" value="Unassembled WGS sequence"/>
</dbReference>
<reference evidence="2 3" key="1">
    <citation type="journal article" date="2015" name="Int J Genomics">
        <title>Comparative Genomics Revealed Genetic Diversity and Species/Strain-Level Differences in Carbohydrate Metabolism of Three Probiotic Bifidobacterial Species.</title>
        <authorList>
            <person name="Odamaki T."/>
            <person name="Horigome A."/>
            <person name="Sugahara H."/>
            <person name="Hashikura N."/>
            <person name="Minami J."/>
            <person name="Xiao J.Z."/>
            <person name="Abe F."/>
        </authorList>
    </citation>
    <scope>NUCLEOTIDE SEQUENCE [LARGE SCALE GENOMIC DNA]</scope>
    <source>
        <strain evidence="2 3">MCC 1128</strain>
    </source>
</reference>
<evidence type="ECO:0000313" key="2">
    <source>
        <dbReference type="EMBL" id="KOA42969.1"/>
    </source>
</evidence>